<sequence length="40" mass="4392">MASLMVKAGSSKRPKLKNAAVPPIKKISETIQLITRLLMK</sequence>
<dbReference type="AlphaFoldDB" id="A0A655WDS9"/>
<name>A0A655WDS9_VIBCL</name>
<reference evidence="1 2" key="1">
    <citation type="submission" date="2015-07" db="EMBL/GenBank/DDBJ databases">
        <authorList>
            <consortium name="Pathogen Informatics"/>
        </authorList>
    </citation>
    <scope>NUCLEOTIDE SEQUENCE [LARGE SCALE GENOMIC DNA]</scope>
    <source>
        <strain evidence="1 2">A316</strain>
    </source>
</reference>
<proteinExistence type="predicted"/>
<evidence type="ECO:0000313" key="2">
    <source>
        <dbReference type="Proteomes" id="UP000041770"/>
    </source>
</evidence>
<dbReference type="EMBL" id="CWQY01000003">
    <property type="protein sequence ID" value="CSC14814.1"/>
    <property type="molecule type" value="Genomic_DNA"/>
</dbReference>
<accession>A0A655WDS9</accession>
<protein>
    <submittedName>
        <fullName evidence="1">Uncharacterized protein</fullName>
    </submittedName>
</protein>
<evidence type="ECO:0000313" key="1">
    <source>
        <dbReference type="EMBL" id="CSC14814.1"/>
    </source>
</evidence>
<dbReference type="Proteomes" id="UP000041770">
    <property type="component" value="Unassembled WGS sequence"/>
</dbReference>
<gene>
    <name evidence="1" type="ORF">ERS013200_00675</name>
</gene>
<organism evidence="1 2">
    <name type="scientific">Vibrio cholerae</name>
    <dbReference type="NCBI Taxonomy" id="666"/>
    <lineage>
        <taxon>Bacteria</taxon>
        <taxon>Pseudomonadati</taxon>
        <taxon>Pseudomonadota</taxon>
        <taxon>Gammaproteobacteria</taxon>
        <taxon>Vibrionales</taxon>
        <taxon>Vibrionaceae</taxon>
        <taxon>Vibrio</taxon>
    </lineage>
</organism>